<evidence type="ECO:0000313" key="3">
    <source>
        <dbReference type="EMBL" id="UQX89131.1"/>
    </source>
</evidence>
<evidence type="ECO:0000313" key="4">
    <source>
        <dbReference type="Proteomes" id="UP001056336"/>
    </source>
</evidence>
<feature type="compositionally biased region" description="Low complexity" evidence="1">
    <location>
        <begin position="227"/>
        <end position="265"/>
    </location>
</feature>
<keyword evidence="2" id="KW-1133">Transmembrane helix</keyword>
<evidence type="ECO:0000256" key="2">
    <source>
        <dbReference type="SAM" id="Phobius"/>
    </source>
</evidence>
<dbReference type="CDD" id="cd22249">
    <property type="entry name" value="UDM1_RNF168_RNF169-like"/>
    <property type="match status" value="1"/>
</dbReference>
<dbReference type="RefSeq" id="WP_249773027.1">
    <property type="nucleotide sequence ID" value="NZ_CP097332.1"/>
</dbReference>
<feature type="transmembrane region" description="Helical" evidence="2">
    <location>
        <begin position="88"/>
        <end position="113"/>
    </location>
</feature>
<name>A0ABY4R1V3_9ACTN</name>
<keyword evidence="2" id="KW-0812">Transmembrane</keyword>
<dbReference type="Proteomes" id="UP001056336">
    <property type="component" value="Chromosome"/>
</dbReference>
<feature type="transmembrane region" description="Helical" evidence="2">
    <location>
        <begin position="62"/>
        <end position="81"/>
    </location>
</feature>
<organism evidence="3 4">
    <name type="scientific">Jatrophihabitans telluris</name>
    <dbReference type="NCBI Taxonomy" id="2038343"/>
    <lineage>
        <taxon>Bacteria</taxon>
        <taxon>Bacillati</taxon>
        <taxon>Actinomycetota</taxon>
        <taxon>Actinomycetes</taxon>
        <taxon>Jatrophihabitantales</taxon>
        <taxon>Jatrophihabitantaceae</taxon>
        <taxon>Jatrophihabitans</taxon>
    </lineage>
</organism>
<accession>A0ABY4R1V3</accession>
<feature type="compositionally biased region" description="Basic and acidic residues" evidence="1">
    <location>
        <begin position="173"/>
        <end position="208"/>
    </location>
</feature>
<protein>
    <submittedName>
        <fullName evidence="3">Uncharacterized protein</fullName>
    </submittedName>
</protein>
<keyword evidence="2" id="KW-0472">Membrane</keyword>
<dbReference type="EMBL" id="CP097332">
    <property type="protein sequence ID" value="UQX89131.1"/>
    <property type="molecule type" value="Genomic_DNA"/>
</dbReference>
<feature type="region of interest" description="Disordered" evidence="1">
    <location>
        <begin position="173"/>
        <end position="276"/>
    </location>
</feature>
<sequence length="276" mass="29288">MQIDDRQVRRRARGRIARRRGALSGFLLIVLGAWAALVPFIGPWFNLAYTPDSSWQWTAARGWHEVLPGAVAVAAGLLVLFSARRSTAVLACWLAVAAGAWLVVGPALAPVLHTGSLGSPTGTGNSRQAAEQLLFFYAIGAAIVFVAAAAFGRLSVRSPADIRYAERSIEAERRAEDERLEAARRRDEEQRLAKERSERERLDRERAGNEPAASDRPLSDRPVTDRPVSGSPVSGSPASDAPASGGSAPGSSASGAPASGDQAAGRHGYEPMPPPH</sequence>
<reference evidence="3" key="1">
    <citation type="journal article" date="2018" name="Int. J. Syst. Evol. Microbiol.">
        <title>Jatrophihabitans telluris sp. nov., isolated from sediment soil of lava forest wetlands and the emended description of the genus Jatrophihabitans.</title>
        <authorList>
            <person name="Lee K.C."/>
            <person name="Suh M.K."/>
            <person name="Eom M.K."/>
            <person name="Kim K.K."/>
            <person name="Kim J.S."/>
            <person name="Kim D.S."/>
            <person name="Ko S.H."/>
            <person name="Shin Y.K."/>
            <person name="Lee J.S."/>
        </authorList>
    </citation>
    <scope>NUCLEOTIDE SEQUENCE</scope>
    <source>
        <strain evidence="3">N237</strain>
    </source>
</reference>
<reference evidence="3" key="2">
    <citation type="submission" date="2022-05" db="EMBL/GenBank/DDBJ databases">
        <authorList>
            <person name="Kim J.-S."/>
            <person name="Lee K."/>
            <person name="Suh M."/>
            <person name="Eom M."/>
            <person name="Kim J.-S."/>
            <person name="Kim D.-S."/>
            <person name="Ko S.-H."/>
            <person name="Shin Y."/>
            <person name="Lee J.-S."/>
        </authorList>
    </citation>
    <scope>NUCLEOTIDE SEQUENCE</scope>
    <source>
        <strain evidence="3">N237</strain>
    </source>
</reference>
<evidence type="ECO:0000256" key="1">
    <source>
        <dbReference type="SAM" id="MobiDB-lite"/>
    </source>
</evidence>
<feature type="transmembrane region" description="Helical" evidence="2">
    <location>
        <begin position="21"/>
        <end position="42"/>
    </location>
</feature>
<gene>
    <name evidence="3" type="ORF">M6D93_03795</name>
</gene>
<feature type="transmembrane region" description="Helical" evidence="2">
    <location>
        <begin position="133"/>
        <end position="154"/>
    </location>
</feature>
<keyword evidence="4" id="KW-1185">Reference proteome</keyword>
<proteinExistence type="predicted"/>